<dbReference type="GO" id="GO:0010992">
    <property type="term" value="P:ubiquitin recycling"/>
    <property type="evidence" value="ECO:0007669"/>
    <property type="project" value="TreeGrafter"/>
</dbReference>
<feature type="repeat" description="WD" evidence="5">
    <location>
        <begin position="233"/>
        <end position="263"/>
    </location>
</feature>
<feature type="repeat" description="WD" evidence="5">
    <location>
        <begin position="106"/>
        <end position="147"/>
    </location>
</feature>
<evidence type="ECO:0000256" key="5">
    <source>
        <dbReference type="PROSITE-ProRule" id="PRU00221"/>
    </source>
</evidence>
<dbReference type="PANTHER" id="PTHR19849">
    <property type="entry name" value="PHOSPHOLIPASE A-2-ACTIVATING PROTEIN"/>
    <property type="match status" value="1"/>
</dbReference>
<evidence type="ECO:0000259" key="8">
    <source>
        <dbReference type="PROSITE" id="PS51396"/>
    </source>
</evidence>
<sequence>MSCDFKLSATLRGHEEDVRAVVFPSSHLLFSASRDNTVRQWSLISPKPPTYDDTIALSGSHWFNALAYAAPSEEHPDGLVATGGKETFVFVKNVGQAPEEDPHRLLIGHAGNISCLAFNEDGSKVISGGWDSQVFVWDVEAGNVTAELKGHEGPIWGVLVYDKKLVLTACADKIVRVFDINGKALGAIQGHEDVVRCFCKIPDGHWSGAAFASAGNDEVIRLWTLEGTSMGVLDGHTAYIYSLAILPNGDIVSSSEDRTVRVWRDRQCIQTITHPAISIWTVAACPETGDIVSGASDKIIRVFSRDAERQASTEAIQQFEESNRMYAIPQETAAQGEPFEKENLPGPDALRTQVGQKEGQQLFIREQDGSVTAHLWSASTSQWNLIGTVVSGQGTGSAKKTYNGKDYDYVFDVDIEDGKPPLKLAYNLTESAWDAARRFIESNELPLTYYEQVANWITEQTRGAKIGQDSRPADQSGPTGSDPWGSDKRYRPGDVGSASPSGQRKIPWRGYLTIIEGNPANAINIIIQKSEELSKSGAIASEQALQPDEVEEIKKLPAQLQNKQDSHPTGPQITSLLKVASQWPVKNRVPAVGILALLSVAPSFVTATSSGSDTIVETVGKLDLLQAQQETTNNVVHAIRLLVNLFQTEAGRLIVDGTFDTILQLVRPFATQPESLAQAKALSTLYLDFAVLLTEGASSKEAQMREARATLLLTDVATLLESDSPHAGDGDVVYRALAALGTLCSLGNEFRARLKGGVAGTLHVVSTKPGSRLPNTEELIQEIRDELR</sequence>
<dbReference type="PROSITE" id="PS50082">
    <property type="entry name" value="WD_REPEATS_2"/>
    <property type="match status" value="4"/>
</dbReference>
<dbReference type="InterPro" id="IPR015943">
    <property type="entry name" value="WD40/YVTN_repeat-like_dom_sf"/>
</dbReference>
<dbReference type="GO" id="GO:0005737">
    <property type="term" value="C:cytoplasm"/>
    <property type="evidence" value="ECO:0007669"/>
    <property type="project" value="UniProtKB-SubCell"/>
</dbReference>
<dbReference type="Gene3D" id="3.10.20.870">
    <property type="entry name" value="PFU (PLAA family ubiquitin binding), C-terminal domain"/>
    <property type="match status" value="1"/>
</dbReference>
<feature type="domain" description="PUL" evidence="8">
    <location>
        <begin position="504"/>
        <end position="788"/>
    </location>
</feature>
<dbReference type="SMART" id="SM00320">
    <property type="entry name" value="WD40"/>
    <property type="match status" value="6"/>
</dbReference>
<reference evidence="9 10" key="2">
    <citation type="journal article" date="2012" name="PLoS Pathog.">
        <title>Diverse lifestyles and strategies of plant pathogenesis encoded in the genomes of eighteen Dothideomycetes fungi.</title>
        <authorList>
            <person name="Ohm R.A."/>
            <person name="Feau N."/>
            <person name="Henrissat B."/>
            <person name="Schoch C.L."/>
            <person name="Horwitz B.A."/>
            <person name="Barry K.W."/>
            <person name="Condon B.J."/>
            <person name="Copeland A.C."/>
            <person name="Dhillon B."/>
            <person name="Glaser F."/>
            <person name="Hesse C.N."/>
            <person name="Kosti I."/>
            <person name="LaButti K."/>
            <person name="Lindquist E.A."/>
            <person name="Lucas S."/>
            <person name="Salamov A.A."/>
            <person name="Bradshaw R.E."/>
            <person name="Ciuffetti L."/>
            <person name="Hamelin R.C."/>
            <person name="Kema G.H.J."/>
            <person name="Lawrence C."/>
            <person name="Scott J.A."/>
            <person name="Spatafora J.W."/>
            <person name="Turgeon B.G."/>
            <person name="de Wit P.J.G.M."/>
            <person name="Zhong S."/>
            <person name="Goodwin S.B."/>
            <person name="Grigoriev I.V."/>
        </authorList>
    </citation>
    <scope>NUCLEOTIDE SEQUENCE [LARGE SCALE GENOMIC DNA]</scope>
    <source>
        <strain evidence="10">NZE10 / CBS 128990</strain>
    </source>
</reference>
<organism evidence="9 10">
    <name type="scientific">Dothistroma septosporum (strain NZE10 / CBS 128990)</name>
    <name type="common">Red band needle blight fungus</name>
    <name type="synonym">Mycosphaerella pini</name>
    <dbReference type="NCBI Taxonomy" id="675120"/>
    <lineage>
        <taxon>Eukaryota</taxon>
        <taxon>Fungi</taxon>
        <taxon>Dikarya</taxon>
        <taxon>Ascomycota</taxon>
        <taxon>Pezizomycotina</taxon>
        <taxon>Dothideomycetes</taxon>
        <taxon>Dothideomycetidae</taxon>
        <taxon>Mycosphaerellales</taxon>
        <taxon>Mycosphaerellaceae</taxon>
        <taxon>Dothistroma</taxon>
    </lineage>
</organism>
<dbReference type="OrthoDB" id="10265988at2759"/>
<keyword evidence="4" id="KW-0677">Repeat</keyword>
<dbReference type="Gene3D" id="2.130.10.10">
    <property type="entry name" value="YVTN repeat-like/Quinoprotein amine dehydrogenase"/>
    <property type="match status" value="1"/>
</dbReference>
<dbReference type="PROSITE" id="PS00678">
    <property type="entry name" value="WD_REPEATS_1"/>
    <property type="match status" value="1"/>
</dbReference>
<accession>N1PRY2</accession>
<dbReference type="InterPro" id="IPR036322">
    <property type="entry name" value="WD40_repeat_dom_sf"/>
</dbReference>
<evidence type="ECO:0008006" key="11">
    <source>
        <dbReference type="Google" id="ProtNLM"/>
    </source>
</evidence>
<dbReference type="Pfam" id="PF08324">
    <property type="entry name" value="PUL"/>
    <property type="match status" value="1"/>
</dbReference>
<evidence type="ECO:0000259" key="7">
    <source>
        <dbReference type="PROSITE" id="PS51394"/>
    </source>
</evidence>
<dbReference type="Gene3D" id="1.25.10.10">
    <property type="entry name" value="Leucine-rich Repeat Variant"/>
    <property type="match status" value="1"/>
</dbReference>
<dbReference type="CDD" id="cd00200">
    <property type="entry name" value="WD40"/>
    <property type="match status" value="1"/>
</dbReference>
<gene>
    <name evidence="9" type="ORF">DOTSEDRAFT_71039</name>
</gene>
<dbReference type="SUPFAM" id="SSF50978">
    <property type="entry name" value="WD40 repeat-like"/>
    <property type="match status" value="1"/>
</dbReference>
<dbReference type="PANTHER" id="PTHR19849:SF0">
    <property type="entry name" value="PHOSPHOLIPASE A-2-ACTIVATING PROTEIN"/>
    <property type="match status" value="1"/>
</dbReference>
<dbReference type="HOGENOM" id="CLU_011791_2_0_1"/>
<dbReference type="GO" id="GO:0005634">
    <property type="term" value="C:nucleus"/>
    <property type="evidence" value="ECO:0007669"/>
    <property type="project" value="TreeGrafter"/>
</dbReference>
<dbReference type="GO" id="GO:0043161">
    <property type="term" value="P:proteasome-mediated ubiquitin-dependent protein catabolic process"/>
    <property type="evidence" value="ECO:0007669"/>
    <property type="project" value="TreeGrafter"/>
</dbReference>
<name>N1PRY2_DOTSN</name>
<dbReference type="PROSITE" id="PS51394">
    <property type="entry name" value="PFU"/>
    <property type="match status" value="1"/>
</dbReference>
<feature type="region of interest" description="Disordered" evidence="6">
    <location>
        <begin position="465"/>
        <end position="503"/>
    </location>
</feature>
<reference evidence="10" key="1">
    <citation type="journal article" date="2012" name="PLoS Genet.">
        <title>The genomes of the fungal plant pathogens Cladosporium fulvum and Dothistroma septosporum reveal adaptation to different hosts and lifestyles but also signatures of common ancestry.</title>
        <authorList>
            <person name="de Wit P.J.G.M."/>
            <person name="van der Burgt A."/>
            <person name="Oekmen B."/>
            <person name="Stergiopoulos I."/>
            <person name="Abd-Elsalam K.A."/>
            <person name="Aerts A.L."/>
            <person name="Bahkali A.H."/>
            <person name="Beenen H.G."/>
            <person name="Chettri P."/>
            <person name="Cox M.P."/>
            <person name="Datema E."/>
            <person name="de Vries R.P."/>
            <person name="Dhillon B."/>
            <person name="Ganley A.R."/>
            <person name="Griffiths S.A."/>
            <person name="Guo Y."/>
            <person name="Hamelin R.C."/>
            <person name="Henrissat B."/>
            <person name="Kabir M.S."/>
            <person name="Jashni M.K."/>
            <person name="Kema G."/>
            <person name="Klaubauf S."/>
            <person name="Lapidus A."/>
            <person name="Levasseur A."/>
            <person name="Lindquist E."/>
            <person name="Mehrabi R."/>
            <person name="Ohm R.A."/>
            <person name="Owen T.J."/>
            <person name="Salamov A."/>
            <person name="Schwelm A."/>
            <person name="Schijlen E."/>
            <person name="Sun H."/>
            <person name="van den Burg H.A."/>
            <person name="van Ham R.C.H.J."/>
            <person name="Zhang S."/>
            <person name="Goodwin S.B."/>
            <person name="Grigoriev I.V."/>
            <person name="Collemare J."/>
            <person name="Bradshaw R.E."/>
        </authorList>
    </citation>
    <scope>NUCLEOTIDE SEQUENCE [LARGE SCALE GENOMIC DNA]</scope>
    <source>
        <strain evidence="10">NZE10 / CBS 128990</strain>
    </source>
</reference>
<dbReference type="EMBL" id="KB446538">
    <property type="protein sequence ID" value="EME45179.1"/>
    <property type="molecule type" value="Genomic_DNA"/>
</dbReference>
<keyword evidence="10" id="KW-1185">Reference proteome</keyword>
<dbReference type="PROSITE" id="PS50294">
    <property type="entry name" value="WD_REPEATS_REGION"/>
    <property type="match status" value="3"/>
</dbReference>
<evidence type="ECO:0000256" key="2">
    <source>
        <dbReference type="ARBA" id="ARBA00022490"/>
    </source>
</evidence>
<dbReference type="GO" id="GO:0043130">
    <property type="term" value="F:ubiquitin binding"/>
    <property type="evidence" value="ECO:0007669"/>
    <property type="project" value="TreeGrafter"/>
</dbReference>
<dbReference type="InterPro" id="IPR019775">
    <property type="entry name" value="WD40_repeat_CS"/>
</dbReference>
<dbReference type="PROSITE" id="PS51396">
    <property type="entry name" value="PUL"/>
    <property type="match status" value="1"/>
</dbReference>
<evidence type="ECO:0000256" key="3">
    <source>
        <dbReference type="ARBA" id="ARBA00022574"/>
    </source>
</evidence>
<feature type="repeat" description="WD" evidence="5">
    <location>
        <begin position="11"/>
        <end position="43"/>
    </location>
</feature>
<feature type="repeat" description="WD" evidence="5">
    <location>
        <begin position="188"/>
        <end position="226"/>
    </location>
</feature>
<dbReference type="AlphaFoldDB" id="N1PRY2"/>
<dbReference type="Pfam" id="PF09070">
    <property type="entry name" value="PFU"/>
    <property type="match status" value="1"/>
</dbReference>
<dbReference type="InterPro" id="IPR015155">
    <property type="entry name" value="PFU"/>
</dbReference>
<dbReference type="OMA" id="DKCIYYW"/>
<dbReference type="STRING" id="675120.N1PRY2"/>
<evidence type="ECO:0000313" key="10">
    <source>
        <dbReference type="Proteomes" id="UP000016933"/>
    </source>
</evidence>
<evidence type="ECO:0000256" key="6">
    <source>
        <dbReference type="SAM" id="MobiDB-lite"/>
    </source>
</evidence>
<evidence type="ECO:0000256" key="1">
    <source>
        <dbReference type="ARBA" id="ARBA00004496"/>
    </source>
</evidence>
<proteinExistence type="predicted"/>
<keyword evidence="3 5" id="KW-0853">WD repeat</keyword>
<dbReference type="InterPro" id="IPR013535">
    <property type="entry name" value="PUL_dom"/>
</dbReference>
<dbReference type="Pfam" id="PF00400">
    <property type="entry name" value="WD40"/>
    <property type="match status" value="6"/>
</dbReference>
<dbReference type="Proteomes" id="UP000016933">
    <property type="component" value="Unassembled WGS sequence"/>
</dbReference>
<dbReference type="InterPro" id="IPR001680">
    <property type="entry name" value="WD40_rpt"/>
</dbReference>
<evidence type="ECO:0000313" key="9">
    <source>
        <dbReference type="EMBL" id="EME45179.1"/>
    </source>
</evidence>
<comment type="subcellular location">
    <subcellularLocation>
        <location evidence="1">Cytoplasm</location>
    </subcellularLocation>
</comment>
<dbReference type="eggNOG" id="KOG0301">
    <property type="taxonomic scope" value="Eukaryota"/>
</dbReference>
<evidence type="ECO:0000256" key="4">
    <source>
        <dbReference type="ARBA" id="ARBA00022737"/>
    </source>
</evidence>
<dbReference type="InterPro" id="IPR011989">
    <property type="entry name" value="ARM-like"/>
</dbReference>
<feature type="domain" description="PFU" evidence="7">
    <location>
        <begin position="375"/>
        <end position="471"/>
    </location>
</feature>
<dbReference type="InterPro" id="IPR038122">
    <property type="entry name" value="PFU_sf"/>
</dbReference>
<keyword evidence="2" id="KW-0963">Cytoplasm</keyword>
<protein>
    <recommendedName>
        <fullName evidence="11">Phospholipase A-2-activating protein</fullName>
    </recommendedName>
</protein>